<reference evidence="2 3" key="1">
    <citation type="submission" date="2021-03" db="EMBL/GenBank/DDBJ databases">
        <title>Glycomyces sp. nov., a novel actinomycete isolated from soil.</title>
        <authorList>
            <person name="Yang X."/>
            <person name="Xu X."/>
        </authorList>
    </citation>
    <scope>NUCLEOTIDE SEQUENCE [LARGE SCALE GENOMIC DNA]</scope>
    <source>
        <strain evidence="2 3">NEAU-S30</strain>
    </source>
</reference>
<organism evidence="2 3">
    <name type="scientific">Glycomyces niveus</name>
    <dbReference type="NCBI Taxonomy" id="2820287"/>
    <lineage>
        <taxon>Bacteria</taxon>
        <taxon>Bacillati</taxon>
        <taxon>Actinomycetota</taxon>
        <taxon>Actinomycetes</taxon>
        <taxon>Glycomycetales</taxon>
        <taxon>Glycomycetaceae</taxon>
        <taxon>Glycomyces</taxon>
    </lineage>
</organism>
<gene>
    <name evidence="2" type="ORF">J5V16_17455</name>
</gene>
<accession>A0ABS3U797</accession>
<evidence type="ECO:0000256" key="1">
    <source>
        <dbReference type="SAM" id="SignalP"/>
    </source>
</evidence>
<keyword evidence="3" id="KW-1185">Reference proteome</keyword>
<evidence type="ECO:0000313" key="2">
    <source>
        <dbReference type="EMBL" id="MBO3734616.1"/>
    </source>
</evidence>
<protein>
    <submittedName>
        <fullName evidence="2">Peptidase inhibitor family I36 protein</fullName>
    </submittedName>
</protein>
<comment type="caution">
    <text evidence="2">The sequence shown here is derived from an EMBL/GenBank/DDBJ whole genome shotgun (WGS) entry which is preliminary data.</text>
</comment>
<dbReference type="Proteomes" id="UP000681341">
    <property type="component" value="Unassembled WGS sequence"/>
</dbReference>
<dbReference type="Gene3D" id="2.60.20.10">
    <property type="entry name" value="Crystallins"/>
    <property type="match status" value="1"/>
</dbReference>
<dbReference type="Pfam" id="PF03995">
    <property type="entry name" value="Inhibitor_I36"/>
    <property type="match status" value="1"/>
</dbReference>
<dbReference type="EMBL" id="JAGFNP010000010">
    <property type="protein sequence ID" value="MBO3734616.1"/>
    <property type="molecule type" value="Genomic_DNA"/>
</dbReference>
<name>A0ABS3U797_9ACTN</name>
<sequence>MGSEKIESMKRRVKAGAAMAGVAVVAGLTLTAGSAQAETNTDAEILAGGCSSGYVCGWENAGYSGDKWVNWRVGGVGSTYEIDWWNGDNEISSISNESNKILRLYANDGATGAYFCLGPGVDIRNLSDLEPDRNDWIESIRVVSAC</sequence>
<proteinExistence type="predicted"/>
<feature type="signal peptide" evidence="1">
    <location>
        <begin position="1"/>
        <end position="37"/>
    </location>
</feature>
<evidence type="ECO:0000313" key="3">
    <source>
        <dbReference type="Proteomes" id="UP000681341"/>
    </source>
</evidence>
<keyword evidence="1" id="KW-0732">Signal</keyword>
<feature type="chain" id="PRO_5046581549" evidence="1">
    <location>
        <begin position="38"/>
        <end position="146"/>
    </location>
</feature>
<dbReference type="RefSeq" id="WP_208497793.1">
    <property type="nucleotide sequence ID" value="NZ_JAGFNP010000010.1"/>
</dbReference>